<sequence length="388" mass="40681">MIVAVVIVALIGIALTIAAGQTQKESAYLDPSNPDGNGAQALASVIDDKGVGVDVVRDQDALFDAPRPGADTTVVVTSASELSSMTADRFWARVSGARRVVVVGAYSNTLSTMDIPVTSGSSTSVNDEIRADCRIGGVEPDDIISRDSTGYATTAPGAISCFDLDGSADLVVLPAAAGRPEVVVLSSLLVRNDEITRFDNAGVAIRTLAGSSRLLWYVPDHRDTPPSVVAEEEPSDIPAALGPLTLLGFFGLLALMFWRGRRFGPLVTEPLPAVVKAIETTQARGRLYHRARADGRAAEQLRAHTVARLGATLGLPVDTRSALGPDRPQPIPVSPSVFAIADAAAAASGRDPRLVHRLLTGPLPATEDDLVAFVTDLTALEKEVRLTP</sequence>
<accession>M0QE21</accession>
<feature type="domain" description="DUF4350" evidence="1">
    <location>
        <begin position="31"/>
        <end position="207"/>
    </location>
</feature>
<keyword evidence="3" id="KW-1185">Reference proteome</keyword>
<reference evidence="2 3" key="1">
    <citation type="submission" date="2013-01" db="EMBL/GenBank/DDBJ databases">
        <title>Whole genome shotgun sequence of Gordonia soli NBRC 108243.</title>
        <authorList>
            <person name="Isaki-Nakamura S."/>
            <person name="Hosoyama A."/>
            <person name="Tsuchikane K."/>
            <person name="Ando Y."/>
            <person name="Baba S."/>
            <person name="Ohji S."/>
            <person name="Hamada M."/>
            <person name="Tamura T."/>
            <person name="Yamazoe A."/>
            <person name="Yamazaki S."/>
            <person name="Fujita N."/>
        </authorList>
    </citation>
    <scope>NUCLEOTIDE SEQUENCE [LARGE SCALE GENOMIC DNA]</scope>
    <source>
        <strain evidence="2 3">NBRC 108243</strain>
    </source>
</reference>
<dbReference type="Pfam" id="PF14258">
    <property type="entry name" value="DUF4350"/>
    <property type="match status" value="1"/>
</dbReference>
<dbReference type="eggNOG" id="ENOG502ZY4N">
    <property type="taxonomic scope" value="Bacteria"/>
</dbReference>
<gene>
    <name evidence="2" type="ORF">GS4_05_00280</name>
</gene>
<dbReference type="Proteomes" id="UP000011666">
    <property type="component" value="Unassembled WGS sequence"/>
</dbReference>
<dbReference type="EMBL" id="BANX01000005">
    <property type="protein sequence ID" value="GAC66820.1"/>
    <property type="molecule type" value="Genomic_DNA"/>
</dbReference>
<evidence type="ECO:0000313" key="2">
    <source>
        <dbReference type="EMBL" id="GAC66820.1"/>
    </source>
</evidence>
<protein>
    <recommendedName>
        <fullName evidence="1">DUF4350 domain-containing protein</fullName>
    </recommendedName>
</protein>
<name>M0QE21_9ACTN</name>
<evidence type="ECO:0000259" key="1">
    <source>
        <dbReference type="Pfam" id="PF14258"/>
    </source>
</evidence>
<dbReference type="AlphaFoldDB" id="M0QE21"/>
<proteinExistence type="predicted"/>
<comment type="caution">
    <text evidence="2">The sequence shown here is derived from an EMBL/GenBank/DDBJ whole genome shotgun (WGS) entry which is preliminary data.</text>
</comment>
<dbReference type="STRING" id="1223545.GS4_05_00280"/>
<dbReference type="InterPro" id="IPR025646">
    <property type="entry name" value="DUF4350"/>
</dbReference>
<organism evidence="2 3">
    <name type="scientific">Gordonia soli NBRC 108243</name>
    <dbReference type="NCBI Taxonomy" id="1223545"/>
    <lineage>
        <taxon>Bacteria</taxon>
        <taxon>Bacillati</taxon>
        <taxon>Actinomycetota</taxon>
        <taxon>Actinomycetes</taxon>
        <taxon>Mycobacteriales</taxon>
        <taxon>Gordoniaceae</taxon>
        <taxon>Gordonia</taxon>
    </lineage>
</organism>
<evidence type="ECO:0000313" key="3">
    <source>
        <dbReference type="Proteomes" id="UP000011666"/>
    </source>
</evidence>